<proteinExistence type="predicted"/>
<protein>
    <recommendedName>
        <fullName evidence="4">G protein-coupled receptor</fullName>
    </recommendedName>
</protein>
<keyword evidence="1" id="KW-1133">Transmembrane helix</keyword>
<keyword evidence="1" id="KW-0812">Transmembrane</keyword>
<feature type="non-terminal residue" evidence="2">
    <location>
        <position position="1"/>
    </location>
</feature>
<organism evidence="2 3">
    <name type="scientific">Pristionchus fissidentatus</name>
    <dbReference type="NCBI Taxonomy" id="1538716"/>
    <lineage>
        <taxon>Eukaryota</taxon>
        <taxon>Metazoa</taxon>
        <taxon>Ecdysozoa</taxon>
        <taxon>Nematoda</taxon>
        <taxon>Chromadorea</taxon>
        <taxon>Rhabditida</taxon>
        <taxon>Rhabditina</taxon>
        <taxon>Diplogasteromorpha</taxon>
        <taxon>Diplogasteroidea</taxon>
        <taxon>Neodiplogasteridae</taxon>
        <taxon>Pristionchus</taxon>
    </lineage>
</organism>
<dbReference type="AlphaFoldDB" id="A0AAV5UQT2"/>
<accession>A0AAV5UQT2</accession>
<sequence length="106" mass="12348">QQFHVIYSAGGLMTYLNISISWQFAITLFIRMQCGCCNFAALFYRHQMVQLAGSKFKFSPWKCTVLAVIYYVFIDTIFIPMNLLSAFQGSWKDIVRREFLPQGAWL</sequence>
<evidence type="ECO:0000256" key="1">
    <source>
        <dbReference type="SAM" id="Phobius"/>
    </source>
</evidence>
<name>A0AAV5UQT2_9BILA</name>
<feature type="transmembrane region" description="Helical" evidence="1">
    <location>
        <begin position="20"/>
        <end position="44"/>
    </location>
</feature>
<evidence type="ECO:0008006" key="4">
    <source>
        <dbReference type="Google" id="ProtNLM"/>
    </source>
</evidence>
<gene>
    <name evidence="2" type="ORF">PFISCL1PPCAC_842</name>
</gene>
<evidence type="ECO:0000313" key="3">
    <source>
        <dbReference type="Proteomes" id="UP001432322"/>
    </source>
</evidence>
<feature type="transmembrane region" description="Helical" evidence="1">
    <location>
        <begin position="65"/>
        <end position="87"/>
    </location>
</feature>
<keyword evidence="3" id="KW-1185">Reference proteome</keyword>
<dbReference type="Proteomes" id="UP001432322">
    <property type="component" value="Unassembled WGS sequence"/>
</dbReference>
<feature type="non-terminal residue" evidence="2">
    <location>
        <position position="106"/>
    </location>
</feature>
<evidence type="ECO:0000313" key="2">
    <source>
        <dbReference type="EMBL" id="GMT09545.1"/>
    </source>
</evidence>
<dbReference type="EMBL" id="BTSY01000001">
    <property type="protein sequence ID" value="GMT09545.1"/>
    <property type="molecule type" value="Genomic_DNA"/>
</dbReference>
<keyword evidence="1" id="KW-0472">Membrane</keyword>
<reference evidence="2" key="1">
    <citation type="submission" date="2023-10" db="EMBL/GenBank/DDBJ databases">
        <title>Genome assembly of Pristionchus species.</title>
        <authorList>
            <person name="Yoshida K."/>
            <person name="Sommer R.J."/>
        </authorList>
    </citation>
    <scope>NUCLEOTIDE SEQUENCE</scope>
    <source>
        <strain evidence="2">RS5133</strain>
    </source>
</reference>
<comment type="caution">
    <text evidence="2">The sequence shown here is derived from an EMBL/GenBank/DDBJ whole genome shotgun (WGS) entry which is preliminary data.</text>
</comment>